<dbReference type="OrthoDB" id="17050at10239"/>
<dbReference type="Gene3D" id="3.40.91.30">
    <property type="match status" value="1"/>
</dbReference>
<dbReference type="InterPro" id="IPR011335">
    <property type="entry name" value="Restrct_endonuc-II-like"/>
</dbReference>
<dbReference type="RefSeq" id="YP_007517821.1">
    <property type="nucleotide sequence ID" value="NC_020483.1"/>
</dbReference>
<dbReference type="GO" id="GO:0008833">
    <property type="term" value="F:deoxyribonuclease IV (phage-T4-induced) activity"/>
    <property type="evidence" value="ECO:0007669"/>
    <property type="project" value="InterPro"/>
</dbReference>
<dbReference type="SUPFAM" id="SSF52980">
    <property type="entry name" value="Restriction endonuclease-like"/>
    <property type="match status" value="1"/>
</dbReference>
<dbReference type="CDD" id="cd22324">
    <property type="entry name" value="Endonuclease_I"/>
    <property type="match status" value="1"/>
</dbReference>
<organism evidence="1 2">
    <name type="scientific">Pelagibacter phage HTVC019P</name>
    <dbReference type="NCBI Taxonomy" id="1283079"/>
    <lineage>
        <taxon>Viruses</taxon>
        <taxon>Duplodnaviria</taxon>
        <taxon>Heunggongvirae</taxon>
        <taxon>Uroviricota</taxon>
        <taxon>Caudoviricetes</taxon>
        <taxon>Autographivirales</taxon>
        <taxon>Pelagivirus</taxon>
        <taxon>Pelagivirus HTVC019P</taxon>
    </lineage>
</organism>
<dbReference type="GO" id="GO:0016032">
    <property type="term" value="P:viral process"/>
    <property type="evidence" value="ECO:0007669"/>
    <property type="project" value="InterPro"/>
</dbReference>
<evidence type="ECO:0000313" key="1">
    <source>
        <dbReference type="EMBL" id="AGE60591.1"/>
    </source>
</evidence>
<dbReference type="GeneID" id="14697544"/>
<dbReference type="EMBL" id="KC465901">
    <property type="protein sequence ID" value="AGE60591.1"/>
    <property type="molecule type" value="Genomic_DNA"/>
</dbReference>
<dbReference type="GO" id="GO:0015074">
    <property type="term" value="P:DNA integration"/>
    <property type="evidence" value="ECO:0007669"/>
    <property type="project" value="InterPro"/>
</dbReference>
<dbReference type="Proteomes" id="UP000011295">
    <property type="component" value="Segment"/>
</dbReference>
<keyword evidence="2" id="KW-1185">Reference proteome</keyword>
<protein>
    <submittedName>
        <fullName evidence="1">Endodeoxyribonuclease I</fullName>
    </submittedName>
</protein>
<evidence type="ECO:0000313" key="2">
    <source>
        <dbReference type="Proteomes" id="UP000011295"/>
    </source>
</evidence>
<proteinExistence type="predicted"/>
<sequence>MKYSRATLTSNQVGLKYGFRSGLEIAISQELDANSVKYDYEKVKLTYVKPQKAHSYTPDFYLKEQNIFIETKGLFTSADRQKMRLVKEQHPEKDIRFVFSNSRSRISKKSSTTYAMWCDKYGFKYADKHIPLEWLNGQ</sequence>
<dbReference type="KEGG" id="vg:14697544"/>
<accession>M1IDW1</accession>
<dbReference type="Pfam" id="PF05367">
    <property type="entry name" value="Phage_endo_I"/>
    <property type="match status" value="1"/>
</dbReference>
<reference evidence="1 2" key="1">
    <citation type="journal article" date="2013" name="Nature">
        <title>Abundant SAR11 viruses in the ocean.</title>
        <authorList>
            <person name="Zhao Y."/>
            <person name="Temperton B."/>
            <person name="Thrash J.C."/>
            <person name="Schwalbach M.S."/>
            <person name="Vergin K.L."/>
            <person name="Landry Z.C."/>
            <person name="Ellisman M."/>
            <person name="Deerinck T."/>
            <person name="Sullivan M.B."/>
            <person name="Giovannoni S.J."/>
        </authorList>
    </citation>
    <scope>NUCLEOTIDE SEQUENCE [LARGE SCALE GENOMIC DNA]</scope>
</reference>
<name>M1IDW1_9CAUD</name>
<dbReference type="InterPro" id="IPR008029">
    <property type="entry name" value="Phage_T7_Gp3_endoDNaseI"/>
</dbReference>